<evidence type="ECO:0000259" key="3">
    <source>
        <dbReference type="Pfam" id="PF00685"/>
    </source>
</evidence>
<keyword evidence="5" id="KW-1185">Reference proteome</keyword>
<dbReference type="InterPro" id="IPR027417">
    <property type="entry name" value="P-loop_NTPase"/>
</dbReference>
<name>A0ABU4ZHU7_9HYPH</name>
<protein>
    <submittedName>
        <fullName evidence="4">Sulfotransferase domain-containing protein</fullName>
    </submittedName>
</protein>
<dbReference type="InterPro" id="IPR000863">
    <property type="entry name" value="Sulfotransferase_dom"/>
</dbReference>
<dbReference type="PANTHER" id="PTHR10605">
    <property type="entry name" value="HEPARAN SULFATE SULFOTRANSFERASE"/>
    <property type="match status" value="1"/>
</dbReference>
<dbReference type="Pfam" id="PF00685">
    <property type="entry name" value="Sulfotransfer_1"/>
    <property type="match status" value="1"/>
</dbReference>
<evidence type="ECO:0000256" key="1">
    <source>
        <dbReference type="ARBA" id="ARBA00022679"/>
    </source>
</evidence>
<gene>
    <name evidence="4" type="ORF">RFM68_10540</name>
</gene>
<feature type="domain" description="Sulfotransferase" evidence="3">
    <location>
        <begin position="3"/>
        <end position="193"/>
    </location>
</feature>
<dbReference type="Gene3D" id="3.40.50.300">
    <property type="entry name" value="P-loop containing nucleotide triphosphate hydrolases"/>
    <property type="match status" value="1"/>
</dbReference>
<dbReference type="PANTHER" id="PTHR10605:SF56">
    <property type="entry name" value="BIFUNCTIONAL HEPARAN SULFATE N-DEACETYLASE_N-SULFOTRANSFERASE"/>
    <property type="match status" value="1"/>
</dbReference>
<dbReference type="Proteomes" id="UP001276840">
    <property type="component" value="Unassembled WGS sequence"/>
</dbReference>
<proteinExistence type="predicted"/>
<keyword evidence="2" id="KW-0325">Glycoprotein</keyword>
<organism evidence="4 5">
    <name type="scientific">Mesorhizobium montanum</name>
    <dbReference type="NCBI Taxonomy" id="3072323"/>
    <lineage>
        <taxon>Bacteria</taxon>
        <taxon>Pseudomonadati</taxon>
        <taxon>Pseudomonadota</taxon>
        <taxon>Alphaproteobacteria</taxon>
        <taxon>Hyphomicrobiales</taxon>
        <taxon>Phyllobacteriaceae</taxon>
        <taxon>Mesorhizobium</taxon>
    </lineage>
</organism>
<evidence type="ECO:0000313" key="4">
    <source>
        <dbReference type="EMBL" id="MDX8524948.1"/>
    </source>
</evidence>
<dbReference type="SUPFAM" id="SSF52540">
    <property type="entry name" value="P-loop containing nucleoside triphosphate hydrolases"/>
    <property type="match status" value="1"/>
</dbReference>
<dbReference type="EMBL" id="JAVIJF010000006">
    <property type="protein sequence ID" value="MDX8524948.1"/>
    <property type="molecule type" value="Genomic_DNA"/>
</dbReference>
<sequence>MIDFFIAGVQKGGTTALHSLLSRHPGVELPAIKEIHHFDDDTGVDWDRPDHSRLHDSFDWSRPALRGEATPIYCYWPHSIERIRRYNPEAKLIVALRHPVFRALSHWRMETARQAENLPFADAVSAIGRRRVSEAPNGVHRVYSYVERGFYSQQLERIYRLLPRGNVHVYRADALWNQPNLTLSSVEAFLGLEAVVGRGTAKPRYIVPTFAPSHSAEPSLARRLQREFEADIARTAELARLDLSDWLSEGYAEPMQP</sequence>
<evidence type="ECO:0000313" key="5">
    <source>
        <dbReference type="Proteomes" id="UP001276840"/>
    </source>
</evidence>
<evidence type="ECO:0000256" key="2">
    <source>
        <dbReference type="ARBA" id="ARBA00023180"/>
    </source>
</evidence>
<dbReference type="RefSeq" id="WP_320232684.1">
    <property type="nucleotide sequence ID" value="NZ_JAVIJF010000006.1"/>
</dbReference>
<dbReference type="InterPro" id="IPR037359">
    <property type="entry name" value="NST/OST"/>
</dbReference>
<reference evidence="4 5" key="1">
    <citation type="submission" date="2023-08" db="EMBL/GenBank/DDBJ databases">
        <title>Implementing the SeqCode for naming new Mesorhizobium species isolated from Vachellia karroo root nodules.</title>
        <authorList>
            <person name="Van Lill M."/>
        </authorList>
    </citation>
    <scope>NUCLEOTIDE SEQUENCE [LARGE SCALE GENOMIC DNA]</scope>
    <source>
        <strain evidence="4 5">MSK 1335</strain>
    </source>
</reference>
<comment type="caution">
    <text evidence="4">The sequence shown here is derived from an EMBL/GenBank/DDBJ whole genome shotgun (WGS) entry which is preliminary data.</text>
</comment>
<keyword evidence="1" id="KW-0808">Transferase</keyword>
<accession>A0ABU4ZHU7</accession>